<keyword evidence="1" id="KW-0812">Transmembrane</keyword>
<sequence>MTNQTLKLRLKKVDPVKYALVTTLVYLSILLIVYTPFILLFSLIGGASDLGAGAMVLGGGLFGIIMMLIIGGIIVFVITIIAALILNFILSKTGGLDIDFEKIGFDFDSQQGDQGRIEQ</sequence>
<keyword evidence="1" id="KW-0472">Membrane</keyword>
<protein>
    <recommendedName>
        <fullName evidence="4">DUF3566 domain-containing protein</fullName>
    </recommendedName>
</protein>
<proteinExistence type="predicted"/>
<keyword evidence="3" id="KW-1185">Reference proteome</keyword>
<evidence type="ECO:0000313" key="3">
    <source>
        <dbReference type="Proteomes" id="UP000624701"/>
    </source>
</evidence>
<evidence type="ECO:0000313" key="2">
    <source>
        <dbReference type="EMBL" id="GGI56102.1"/>
    </source>
</evidence>
<dbReference type="RefSeq" id="WP_188373036.1">
    <property type="nucleotide sequence ID" value="NZ_BMDQ01000001.1"/>
</dbReference>
<keyword evidence="1" id="KW-1133">Transmembrane helix</keyword>
<accession>A0ABQ2BUF6</accession>
<feature type="transmembrane region" description="Helical" evidence="1">
    <location>
        <begin position="64"/>
        <end position="90"/>
    </location>
</feature>
<gene>
    <name evidence="2" type="ORF">GCM10011444_04110</name>
</gene>
<reference evidence="3" key="1">
    <citation type="journal article" date="2019" name="Int. J. Syst. Evol. Microbiol.">
        <title>The Global Catalogue of Microorganisms (GCM) 10K type strain sequencing project: providing services to taxonomists for standard genome sequencing and annotation.</title>
        <authorList>
            <consortium name="The Broad Institute Genomics Platform"/>
            <consortium name="The Broad Institute Genome Sequencing Center for Infectious Disease"/>
            <person name="Wu L."/>
            <person name="Ma J."/>
        </authorList>
    </citation>
    <scope>NUCLEOTIDE SEQUENCE [LARGE SCALE GENOMIC DNA]</scope>
    <source>
        <strain evidence="3">CCM 8681</strain>
    </source>
</reference>
<comment type="caution">
    <text evidence="2">The sequence shown here is derived from an EMBL/GenBank/DDBJ whole genome shotgun (WGS) entry which is preliminary data.</text>
</comment>
<evidence type="ECO:0000256" key="1">
    <source>
        <dbReference type="SAM" id="Phobius"/>
    </source>
</evidence>
<organism evidence="2 3">
    <name type="scientific">Winogradskyella haliclonae</name>
    <dbReference type="NCBI Taxonomy" id="2048558"/>
    <lineage>
        <taxon>Bacteria</taxon>
        <taxon>Pseudomonadati</taxon>
        <taxon>Bacteroidota</taxon>
        <taxon>Flavobacteriia</taxon>
        <taxon>Flavobacteriales</taxon>
        <taxon>Flavobacteriaceae</taxon>
        <taxon>Winogradskyella</taxon>
    </lineage>
</organism>
<feature type="transmembrane region" description="Helical" evidence="1">
    <location>
        <begin position="20"/>
        <end position="44"/>
    </location>
</feature>
<dbReference type="Proteomes" id="UP000624701">
    <property type="component" value="Unassembled WGS sequence"/>
</dbReference>
<dbReference type="EMBL" id="BMDQ01000001">
    <property type="protein sequence ID" value="GGI56102.1"/>
    <property type="molecule type" value="Genomic_DNA"/>
</dbReference>
<name>A0ABQ2BUF6_9FLAO</name>
<evidence type="ECO:0008006" key="4">
    <source>
        <dbReference type="Google" id="ProtNLM"/>
    </source>
</evidence>